<evidence type="ECO:0000259" key="2">
    <source>
        <dbReference type="Pfam" id="PF13460"/>
    </source>
</evidence>
<dbReference type="InterPro" id="IPR051164">
    <property type="entry name" value="NmrA-like_oxidored"/>
</dbReference>
<feature type="domain" description="NAD(P)-binding" evidence="2">
    <location>
        <begin position="37"/>
        <end position="154"/>
    </location>
</feature>
<organism evidence="3 4">
    <name type="scientific">Choanephora cucurbitarum</name>
    <dbReference type="NCBI Taxonomy" id="101091"/>
    <lineage>
        <taxon>Eukaryota</taxon>
        <taxon>Fungi</taxon>
        <taxon>Fungi incertae sedis</taxon>
        <taxon>Mucoromycota</taxon>
        <taxon>Mucoromycotina</taxon>
        <taxon>Mucoromycetes</taxon>
        <taxon>Mucorales</taxon>
        <taxon>Mucorineae</taxon>
        <taxon>Choanephoraceae</taxon>
        <taxon>Choanephoroideae</taxon>
        <taxon>Choanephora</taxon>
    </lineage>
</organism>
<comment type="caution">
    <text evidence="3">The sequence shown here is derived from an EMBL/GenBank/DDBJ whole genome shotgun (WGS) entry which is preliminary data.</text>
</comment>
<dbReference type="Proteomes" id="UP000093000">
    <property type="component" value="Unassembled WGS sequence"/>
</dbReference>
<proteinExistence type="predicted"/>
<keyword evidence="4" id="KW-1185">Reference proteome</keyword>
<dbReference type="InterPro" id="IPR016040">
    <property type="entry name" value="NAD(P)-bd_dom"/>
</dbReference>
<sequence length="353" mass="41187">MRDTIVITNVDSLLGYAIAYHFLKLWNRSQSNARLTEFRLVCKDKQGLEDLVRLGGKVIQVQRYDDIDAIREIMQGVYYVMFIPDSDKHSAETGKVVIQAAKQQNVEYLAMFSYLGVESLQQKETNSFPYLTQYHQLEQQVEQSFGRENYCIFRAPLWHQTFYYFGPMIDDRQAIMLPVAKDKKWQTIDLGDLVDAVYNLSAGEDKSSMCFSQLLVSNLRKENQTVFELTLPDNFTSSELAASAGQGLQRHSLKFEQTKAEDVVQYLERIHRDNRFKERPTVVPSSDRDHPSTFPLGQYLHKGVIKTLIEWWQLIDEGYSIKPTDQLERAINKKPRSIRAFFEVNRDQFRRLR</sequence>
<dbReference type="PANTHER" id="PTHR42748">
    <property type="entry name" value="NITROGEN METABOLITE REPRESSION PROTEIN NMRA FAMILY MEMBER"/>
    <property type="match status" value="1"/>
</dbReference>
<protein>
    <recommendedName>
        <fullName evidence="2">NAD(P)-binding domain-containing protein</fullName>
    </recommendedName>
</protein>
<evidence type="ECO:0000256" key="1">
    <source>
        <dbReference type="ARBA" id="ARBA00022857"/>
    </source>
</evidence>
<dbReference type="SUPFAM" id="SSF51735">
    <property type="entry name" value="NAD(P)-binding Rossmann-fold domains"/>
    <property type="match status" value="1"/>
</dbReference>
<dbReference type="InterPro" id="IPR036291">
    <property type="entry name" value="NAD(P)-bd_dom_sf"/>
</dbReference>
<dbReference type="AlphaFoldDB" id="A0A1C7MY70"/>
<dbReference type="InParanoid" id="A0A1C7MY70"/>
<dbReference type="PANTHER" id="PTHR42748:SF22">
    <property type="entry name" value="NMRA-LIKE DOMAIN-CONTAINING PROTEIN"/>
    <property type="match status" value="1"/>
</dbReference>
<dbReference type="Gene3D" id="3.40.50.720">
    <property type="entry name" value="NAD(P)-binding Rossmann-like Domain"/>
    <property type="match status" value="1"/>
</dbReference>
<keyword evidence="1" id="KW-0521">NADP</keyword>
<dbReference type="STRING" id="101091.A0A1C7MY70"/>
<dbReference type="EMBL" id="LUGH01001046">
    <property type="protein sequence ID" value="OBZ81815.1"/>
    <property type="molecule type" value="Genomic_DNA"/>
</dbReference>
<dbReference type="Pfam" id="PF13460">
    <property type="entry name" value="NAD_binding_10"/>
    <property type="match status" value="1"/>
</dbReference>
<dbReference type="GO" id="GO:0005634">
    <property type="term" value="C:nucleus"/>
    <property type="evidence" value="ECO:0007669"/>
    <property type="project" value="TreeGrafter"/>
</dbReference>
<name>A0A1C7MY70_9FUNG</name>
<evidence type="ECO:0000313" key="4">
    <source>
        <dbReference type="Proteomes" id="UP000093000"/>
    </source>
</evidence>
<dbReference type="OrthoDB" id="10254221at2759"/>
<accession>A0A1C7MY70</accession>
<evidence type="ECO:0000313" key="3">
    <source>
        <dbReference type="EMBL" id="OBZ81815.1"/>
    </source>
</evidence>
<reference evidence="3 4" key="1">
    <citation type="submission" date="2016-03" db="EMBL/GenBank/DDBJ databases">
        <title>Choanephora cucurbitarum.</title>
        <authorList>
            <person name="Min B."/>
            <person name="Park H."/>
            <person name="Park J.-H."/>
            <person name="Shin H.-D."/>
            <person name="Choi I.-G."/>
        </authorList>
    </citation>
    <scope>NUCLEOTIDE SEQUENCE [LARGE SCALE GENOMIC DNA]</scope>
    <source>
        <strain evidence="3 4">KUS-F28377</strain>
    </source>
</reference>
<gene>
    <name evidence="3" type="ORF">A0J61_10136</name>
</gene>